<sequence>MGERPNPGDCFEEHDDRQNPPGMGAWGAPVERYDGGFRYRGTWDKDPEGVGRVRLFHRGNETPVLLLSKLPENASTAVTNMVEILAAEAIRHHCPKRFELAEPAIVLEYAPAEHNT</sequence>
<protein>
    <submittedName>
        <fullName evidence="2">Uncharacterized protein</fullName>
    </submittedName>
</protein>
<name>A0A6J4VC22_9BACT</name>
<dbReference type="AlphaFoldDB" id="A0A6J4VC22"/>
<evidence type="ECO:0000256" key="1">
    <source>
        <dbReference type="SAM" id="MobiDB-lite"/>
    </source>
</evidence>
<feature type="region of interest" description="Disordered" evidence="1">
    <location>
        <begin position="1"/>
        <end position="27"/>
    </location>
</feature>
<proteinExistence type="predicted"/>
<organism evidence="2">
    <name type="scientific">uncultured Thermomicrobiales bacterium</name>
    <dbReference type="NCBI Taxonomy" id="1645740"/>
    <lineage>
        <taxon>Bacteria</taxon>
        <taxon>Pseudomonadati</taxon>
        <taxon>Thermomicrobiota</taxon>
        <taxon>Thermomicrobia</taxon>
        <taxon>Thermomicrobiales</taxon>
        <taxon>environmental samples</taxon>
    </lineage>
</organism>
<reference evidence="2" key="1">
    <citation type="submission" date="2020-02" db="EMBL/GenBank/DDBJ databases">
        <authorList>
            <person name="Meier V. D."/>
        </authorList>
    </citation>
    <scope>NUCLEOTIDE SEQUENCE</scope>
    <source>
        <strain evidence="2">AVDCRST_MAG19</strain>
    </source>
</reference>
<accession>A0A6J4VC22</accession>
<evidence type="ECO:0000313" key="2">
    <source>
        <dbReference type="EMBL" id="CAA9574758.1"/>
    </source>
</evidence>
<dbReference type="EMBL" id="CADCWL010000173">
    <property type="protein sequence ID" value="CAA9574758.1"/>
    <property type="molecule type" value="Genomic_DNA"/>
</dbReference>
<gene>
    <name evidence="2" type="ORF">AVDCRST_MAG19-3197</name>
</gene>